<comment type="caution">
    <text evidence="2">The sequence shown here is derived from an EMBL/GenBank/DDBJ whole genome shotgun (WGS) entry which is preliminary data.</text>
</comment>
<keyword evidence="3" id="KW-1185">Reference proteome</keyword>
<organism evidence="2 3">
    <name type="scientific">Biostraticola tofi</name>
    <dbReference type="NCBI Taxonomy" id="466109"/>
    <lineage>
        <taxon>Bacteria</taxon>
        <taxon>Pseudomonadati</taxon>
        <taxon>Pseudomonadota</taxon>
        <taxon>Gammaproteobacteria</taxon>
        <taxon>Enterobacterales</taxon>
        <taxon>Bruguierivoracaceae</taxon>
        <taxon>Biostraticola</taxon>
    </lineage>
</organism>
<proteinExistence type="predicted"/>
<dbReference type="AlphaFoldDB" id="A0A4R3YZ21"/>
<name>A0A4R3YZ21_9GAMM</name>
<dbReference type="EMBL" id="SMCR01000004">
    <property type="protein sequence ID" value="TCV96633.1"/>
    <property type="molecule type" value="Genomic_DNA"/>
</dbReference>
<protein>
    <submittedName>
        <fullName evidence="2">Uncharacterized protein DUF2778</fullName>
    </submittedName>
</protein>
<reference evidence="2 3" key="1">
    <citation type="submission" date="2019-03" db="EMBL/GenBank/DDBJ databases">
        <title>Genomic Encyclopedia of Type Strains, Phase IV (KMG-IV): sequencing the most valuable type-strain genomes for metagenomic binning, comparative biology and taxonomic classification.</title>
        <authorList>
            <person name="Goeker M."/>
        </authorList>
    </citation>
    <scope>NUCLEOTIDE SEQUENCE [LARGE SCALE GENOMIC DNA]</scope>
    <source>
        <strain evidence="2 3">DSM 19580</strain>
    </source>
</reference>
<evidence type="ECO:0000259" key="1">
    <source>
        <dbReference type="Pfam" id="PF10908"/>
    </source>
</evidence>
<gene>
    <name evidence="2" type="ORF">EDC52_10473</name>
</gene>
<feature type="domain" description="Tlde1" evidence="1">
    <location>
        <begin position="21"/>
        <end position="107"/>
    </location>
</feature>
<dbReference type="Proteomes" id="UP000295719">
    <property type="component" value="Unassembled WGS sequence"/>
</dbReference>
<evidence type="ECO:0000313" key="3">
    <source>
        <dbReference type="Proteomes" id="UP000295719"/>
    </source>
</evidence>
<sequence length="118" mass="12766">MPWTYNQRVGSLCHNGNFIEKGYSGAAPYKNDPAAQSIPFKGPIPRGVYNITHATHSKGPLTIVLEPKPATNTFGRSLFRIHGESKISPGNASQGCIIVGADTRSAIMESNDRELIVK</sequence>
<dbReference type="InterPro" id="IPR021225">
    <property type="entry name" value="Tlde1_dom"/>
</dbReference>
<dbReference type="RefSeq" id="WP_131865222.1">
    <property type="nucleotide sequence ID" value="NZ_SMCR01000004.1"/>
</dbReference>
<evidence type="ECO:0000313" key="2">
    <source>
        <dbReference type="EMBL" id="TCV96633.1"/>
    </source>
</evidence>
<dbReference type="OrthoDB" id="7569468at2"/>
<accession>A0A4R3YZ21</accession>
<dbReference type="Pfam" id="PF10908">
    <property type="entry name" value="Tlde1_dom"/>
    <property type="match status" value="1"/>
</dbReference>